<gene>
    <name evidence="2" type="ORF">FC92_GL001361</name>
</gene>
<dbReference type="PROSITE" id="PS50042">
    <property type="entry name" value="CNMP_BINDING_3"/>
    <property type="match status" value="1"/>
</dbReference>
<dbReference type="InterPro" id="IPR000595">
    <property type="entry name" value="cNMP-bd_dom"/>
</dbReference>
<dbReference type="PATRIC" id="fig|1423759.3.peg.1430"/>
<evidence type="ECO:0000313" key="3">
    <source>
        <dbReference type="Proteomes" id="UP000051448"/>
    </source>
</evidence>
<dbReference type="SUPFAM" id="SSF46785">
    <property type="entry name" value="Winged helix' DNA-binding domain"/>
    <property type="match status" value="1"/>
</dbReference>
<organism evidence="2 3">
    <name type="scientific">Liquorilactobacillus hordei DSM 19519</name>
    <dbReference type="NCBI Taxonomy" id="1423759"/>
    <lineage>
        <taxon>Bacteria</taxon>
        <taxon>Bacillati</taxon>
        <taxon>Bacillota</taxon>
        <taxon>Bacilli</taxon>
        <taxon>Lactobacillales</taxon>
        <taxon>Lactobacillaceae</taxon>
        <taxon>Liquorilactobacillus</taxon>
    </lineage>
</organism>
<dbReference type="Gene3D" id="2.60.120.10">
    <property type="entry name" value="Jelly Rolls"/>
    <property type="match status" value="1"/>
</dbReference>
<feature type="domain" description="Cyclic nucleotide-binding" evidence="1">
    <location>
        <begin position="24"/>
        <end position="127"/>
    </location>
</feature>
<accession>A0A0R1MII5</accession>
<name>A0A0R1MII5_9LACO</name>
<dbReference type="EMBL" id="AZDX01000004">
    <property type="protein sequence ID" value="KRL07790.1"/>
    <property type="molecule type" value="Genomic_DNA"/>
</dbReference>
<keyword evidence="3" id="KW-1185">Reference proteome</keyword>
<comment type="caution">
    <text evidence="2">The sequence shown here is derived from an EMBL/GenBank/DDBJ whole genome shotgun (WGS) entry which is preliminary data.</text>
</comment>
<dbReference type="Proteomes" id="UP000051448">
    <property type="component" value="Unassembled WGS sequence"/>
</dbReference>
<proteinExistence type="predicted"/>
<sequence>MESQGILQRDNFGLVLCELKKKELFSLVEEARLLPIVQKAVVLQYKRGERLLFNSNNDQKVFLLTQGIVNIDVYSCNGEAVGSFFLGKNEFLPFSMILKSTLKNFNMCACTDITIVAMTKTTFEKLIYNDTTIEQFLDGQKSNIIANFLKCNMINSYVQPQMRVSLMLHHMSEKFGTVDESFEYMIPKWLTQSILARLAGTTRETVGKTYRMLRNEGSLVGTERLTRSFSQKYKEYL</sequence>
<dbReference type="GeneID" id="98310650"/>
<protein>
    <submittedName>
        <fullName evidence="2">Crp Fnr family transcriptional regulator</fullName>
    </submittedName>
</protein>
<evidence type="ECO:0000313" key="2">
    <source>
        <dbReference type="EMBL" id="KRL07790.1"/>
    </source>
</evidence>
<reference evidence="2 3" key="1">
    <citation type="journal article" date="2015" name="Genome Announc.">
        <title>Expanding the biotechnology potential of lactobacilli through comparative genomics of 213 strains and associated genera.</title>
        <authorList>
            <person name="Sun Z."/>
            <person name="Harris H.M."/>
            <person name="McCann A."/>
            <person name="Guo C."/>
            <person name="Argimon S."/>
            <person name="Zhang W."/>
            <person name="Yang X."/>
            <person name="Jeffery I.B."/>
            <person name="Cooney J.C."/>
            <person name="Kagawa T.F."/>
            <person name="Liu W."/>
            <person name="Song Y."/>
            <person name="Salvetti E."/>
            <person name="Wrobel A."/>
            <person name="Rasinkangas P."/>
            <person name="Parkhill J."/>
            <person name="Rea M.C."/>
            <person name="O'Sullivan O."/>
            <person name="Ritari J."/>
            <person name="Douillard F.P."/>
            <person name="Paul Ross R."/>
            <person name="Yang R."/>
            <person name="Briner A.E."/>
            <person name="Felis G.E."/>
            <person name="de Vos W.M."/>
            <person name="Barrangou R."/>
            <person name="Klaenhammer T.R."/>
            <person name="Caufield P.W."/>
            <person name="Cui Y."/>
            <person name="Zhang H."/>
            <person name="O'Toole P.W."/>
        </authorList>
    </citation>
    <scope>NUCLEOTIDE SEQUENCE [LARGE SCALE GENOMIC DNA]</scope>
    <source>
        <strain evidence="2 3">DSM 19519</strain>
    </source>
</reference>
<dbReference type="OrthoDB" id="9810708at2"/>
<evidence type="ECO:0000259" key="1">
    <source>
        <dbReference type="PROSITE" id="PS50042"/>
    </source>
</evidence>
<dbReference type="InterPro" id="IPR018490">
    <property type="entry name" value="cNMP-bd_dom_sf"/>
</dbReference>
<dbReference type="AlphaFoldDB" id="A0A0R1MII5"/>
<dbReference type="InterPro" id="IPR036390">
    <property type="entry name" value="WH_DNA-bd_sf"/>
</dbReference>
<dbReference type="InterPro" id="IPR036388">
    <property type="entry name" value="WH-like_DNA-bd_sf"/>
</dbReference>
<dbReference type="RefSeq" id="WP_057868876.1">
    <property type="nucleotide sequence ID" value="NZ_AZDX01000004.1"/>
</dbReference>
<dbReference type="InterPro" id="IPR014710">
    <property type="entry name" value="RmlC-like_jellyroll"/>
</dbReference>
<dbReference type="Gene3D" id="1.10.10.10">
    <property type="entry name" value="Winged helix-like DNA-binding domain superfamily/Winged helix DNA-binding domain"/>
    <property type="match status" value="1"/>
</dbReference>
<dbReference type="SUPFAM" id="SSF51206">
    <property type="entry name" value="cAMP-binding domain-like"/>
    <property type="match status" value="1"/>
</dbReference>
<dbReference type="STRING" id="1423759.FC92_GL001361"/>
<dbReference type="Pfam" id="PF00027">
    <property type="entry name" value="cNMP_binding"/>
    <property type="match status" value="1"/>
</dbReference>